<comment type="caution">
    <text evidence="1">The sequence shown here is derived from an EMBL/GenBank/DDBJ whole genome shotgun (WGS) entry which is preliminary data.</text>
</comment>
<evidence type="ECO:0000313" key="1">
    <source>
        <dbReference type="EMBL" id="CAG8762646.1"/>
    </source>
</evidence>
<gene>
    <name evidence="1" type="ORF">RPERSI_LOCUS15415</name>
</gene>
<name>A0ACA9QQU2_9GLOM</name>
<dbReference type="EMBL" id="CAJVQC010036993">
    <property type="protein sequence ID" value="CAG8762646.1"/>
    <property type="molecule type" value="Genomic_DNA"/>
</dbReference>
<dbReference type="Proteomes" id="UP000789920">
    <property type="component" value="Unassembled WGS sequence"/>
</dbReference>
<keyword evidence="2" id="KW-1185">Reference proteome</keyword>
<sequence length="109" mass="12888">MSLTVYLGHQKGVDITVLIEIQKYFQDYQKEMDYDSNRNLIRIKLYVTKNVKIILTEFCSNNRSNEKERIDSNCSAINLNRLSNKQRTKLNMKFFKGVIVFTENDIMDP</sequence>
<feature type="non-terminal residue" evidence="1">
    <location>
        <position position="109"/>
    </location>
</feature>
<reference evidence="1" key="1">
    <citation type="submission" date="2021-06" db="EMBL/GenBank/DDBJ databases">
        <authorList>
            <person name="Kallberg Y."/>
            <person name="Tangrot J."/>
            <person name="Rosling A."/>
        </authorList>
    </citation>
    <scope>NUCLEOTIDE SEQUENCE</scope>
    <source>
        <strain evidence="1">MA461A</strain>
    </source>
</reference>
<organism evidence="1 2">
    <name type="scientific">Racocetra persica</name>
    <dbReference type="NCBI Taxonomy" id="160502"/>
    <lineage>
        <taxon>Eukaryota</taxon>
        <taxon>Fungi</taxon>
        <taxon>Fungi incertae sedis</taxon>
        <taxon>Mucoromycota</taxon>
        <taxon>Glomeromycotina</taxon>
        <taxon>Glomeromycetes</taxon>
        <taxon>Diversisporales</taxon>
        <taxon>Gigasporaceae</taxon>
        <taxon>Racocetra</taxon>
    </lineage>
</organism>
<protein>
    <submittedName>
        <fullName evidence="1">12396_t:CDS:1</fullName>
    </submittedName>
</protein>
<proteinExistence type="predicted"/>
<accession>A0ACA9QQU2</accession>
<evidence type="ECO:0000313" key="2">
    <source>
        <dbReference type="Proteomes" id="UP000789920"/>
    </source>
</evidence>